<keyword evidence="4" id="KW-1185">Reference proteome</keyword>
<organism evidence="3 4">
    <name type="scientific">Conoideocrella luteorostrata</name>
    <dbReference type="NCBI Taxonomy" id="1105319"/>
    <lineage>
        <taxon>Eukaryota</taxon>
        <taxon>Fungi</taxon>
        <taxon>Dikarya</taxon>
        <taxon>Ascomycota</taxon>
        <taxon>Pezizomycotina</taxon>
        <taxon>Sordariomycetes</taxon>
        <taxon>Hypocreomycetidae</taxon>
        <taxon>Hypocreales</taxon>
        <taxon>Clavicipitaceae</taxon>
        <taxon>Conoideocrella</taxon>
    </lineage>
</organism>
<dbReference type="PANTHER" id="PTHR34853">
    <property type="match status" value="1"/>
</dbReference>
<dbReference type="EMBL" id="JASWJB010000113">
    <property type="protein sequence ID" value="KAK2596660.1"/>
    <property type="molecule type" value="Genomic_DNA"/>
</dbReference>
<dbReference type="Pfam" id="PF03583">
    <property type="entry name" value="LIP"/>
    <property type="match status" value="1"/>
</dbReference>
<accession>A0AAJ0CQN7</accession>
<dbReference type="Gene3D" id="1.10.260.130">
    <property type="match status" value="1"/>
</dbReference>
<dbReference type="SUPFAM" id="SSF53474">
    <property type="entry name" value="alpha/beta-Hydrolases"/>
    <property type="match status" value="1"/>
</dbReference>
<dbReference type="PIRSF" id="PIRSF029171">
    <property type="entry name" value="Esterase_LipA"/>
    <property type="match status" value="1"/>
</dbReference>
<evidence type="ECO:0000256" key="1">
    <source>
        <dbReference type="ARBA" id="ARBA00022801"/>
    </source>
</evidence>
<dbReference type="PANTHER" id="PTHR34853:SF5">
    <property type="entry name" value="LIP-DOMAIN-CONTAINING PROTEIN-RELATED"/>
    <property type="match status" value="1"/>
</dbReference>
<comment type="similarity">
    <text evidence="2">Belongs to the AB hydrolase superfamily. Lipase family.</text>
</comment>
<sequence length="447" mass="47850">MYLHAILALLFAAATITTSLPLGSPIPPLEDPFYSIPSAEIDHLPPGAIIRSRKPPFPIAAFRSIPITLQSTHQLLYKTTDSHHRSIASVVTVLVPRNANFSRVLSYLVAEDSSYGNCAPSYALQLASATFGRLGTLLTQAELLLMVAALEQGFVVIAPDHEGPQGAFLANILAGHVILDGIRAAVSSSNVTGIHRDARVALWGYSGGSVAASFAAELHPSYAPELNIVGAALGGTIPFLSSGLASLNAGISAGLVAAGVLGLGYEYPEIRALIDKHLLPENREKFVKAEKQCFFSNVQTYPYMNISNMVDDPNIFDIEPASSILKQNSLGSYTPTTPLYIYKPISDNTTPIKDTDDIVKEYCSKGASVHYERDLVSFHLSLAVTGAPKALAWLRDRLTGKEIQTGCVTRSTLSTLLDSSTIDIVPGYLLDLLLDLLKMPVGPGFFG</sequence>
<dbReference type="Gene3D" id="3.40.50.1820">
    <property type="entry name" value="alpha/beta hydrolase"/>
    <property type="match status" value="1"/>
</dbReference>
<dbReference type="InterPro" id="IPR029058">
    <property type="entry name" value="AB_hydrolase_fold"/>
</dbReference>
<keyword evidence="2" id="KW-0732">Signal</keyword>
<evidence type="ECO:0000256" key="2">
    <source>
        <dbReference type="PIRNR" id="PIRNR029171"/>
    </source>
</evidence>
<dbReference type="Proteomes" id="UP001251528">
    <property type="component" value="Unassembled WGS sequence"/>
</dbReference>
<reference evidence="3" key="1">
    <citation type="submission" date="2023-06" db="EMBL/GenBank/DDBJ databases">
        <title>Conoideocrella luteorostrata (Hypocreales: Clavicipitaceae), a potential biocontrol fungus for elongate hemlock scale in United States Christmas tree production areas.</title>
        <authorList>
            <person name="Barrett H."/>
            <person name="Lovett B."/>
            <person name="Macias A.M."/>
            <person name="Stajich J.E."/>
            <person name="Kasson M.T."/>
        </authorList>
    </citation>
    <scope>NUCLEOTIDE SEQUENCE</scope>
    <source>
        <strain evidence="3">ARSEF 14590</strain>
    </source>
</reference>
<feature type="signal peptide" evidence="2">
    <location>
        <begin position="1"/>
        <end position="19"/>
    </location>
</feature>
<feature type="chain" id="PRO_5042319325" description="Secretory lipase" evidence="2">
    <location>
        <begin position="20"/>
        <end position="447"/>
    </location>
</feature>
<evidence type="ECO:0008006" key="5">
    <source>
        <dbReference type="Google" id="ProtNLM"/>
    </source>
</evidence>
<keyword evidence="1" id="KW-0378">Hydrolase</keyword>
<gene>
    <name evidence="3" type="ORF">QQS21_006235</name>
</gene>
<dbReference type="InterPro" id="IPR005152">
    <property type="entry name" value="Lipase_secreted"/>
</dbReference>
<dbReference type="GO" id="GO:0004806">
    <property type="term" value="F:triacylglycerol lipase activity"/>
    <property type="evidence" value="ECO:0007669"/>
    <property type="project" value="UniProtKB-UniRule"/>
</dbReference>
<comment type="caution">
    <text evidence="3">The sequence shown here is derived from an EMBL/GenBank/DDBJ whole genome shotgun (WGS) entry which is preliminary data.</text>
</comment>
<name>A0AAJ0CQN7_9HYPO</name>
<evidence type="ECO:0000313" key="4">
    <source>
        <dbReference type="Proteomes" id="UP001251528"/>
    </source>
</evidence>
<evidence type="ECO:0000313" key="3">
    <source>
        <dbReference type="EMBL" id="KAK2596660.1"/>
    </source>
</evidence>
<dbReference type="AlphaFoldDB" id="A0AAJ0CQN7"/>
<proteinExistence type="inferred from homology"/>
<protein>
    <recommendedName>
        <fullName evidence="5">Secretory lipase</fullName>
    </recommendedName>
</protein>
<dbReference type="GO" id="GO:0016042">
    <property type="term" value="P:lipid catabolic process"/>
    <property type="evidence" value="ECO:0007669"/>
    <property type="project" value="UniProtKB-UniRule"/>
</dbReference>